<dbReference type="InterPro" id="IPR021765">
    <property type="entry name" value="UstYa-like"/>
</dbReference>
<evidence type="ECO:0000256" key="1">
    <source>
        <dbReference type="ARBA" id="ARBA00004685"/>
    </source>
</evidence>
<dbReference type="RefSeq" id="XP_016255933.1">
    <property type="nucleotide sequence ID" value="XM_016389005.1"/>
</dbReference>
<dbReference type="STRING" id="569365.A0A0D2BDY4"/>
<proteinExistence type="inferred from homology"/>
<dbReference type="Proteomes" id="UP000054466">
    <property type="component" value="Unassembled WGS sequence"/>
</dbReference>
<evidence type="ECO:0000256" key="3">
    <source>
        <dbReference type="SAM" id="Phobius"/>
    </source>
</evidence>
<organism evidence="4 5">
    <name type="scientific">Cladophialophora immunda</name>
    <dbReference type="NCBI Taxonomy" id="569365"/>
    <lineage>
        <taxon>Eukaryota</taxon>
        <taxon>Fungi</taxon>
        <taxon>Dikarya</taxon>
        <taxon>Ascomycota</taxon>
        <taxon>Pezizomycotina</taxon>
        <taxon>Eurotiomycetes</taxon>
        <taxon>Chaetothyriomycetidae</taxon>
        <taxon>Chaetothyriales</taxon>
        <taxon>Herpotrichiellaceae</taxon>
        <taxon>Cladophialophora</taxon>
    </lineage>
</organism>
<dbReference type="PANTHER" id="PTHR33365">
    <property type="entry name" value="YALI0B05434P"/>
    <property type="match status" value="1"/>
</dbReference>
<dbReference type="Pfam" id="PF11807">
    <property type="entry name" value="UstYa"/>
    <property type="match status" value="1"/>
</dbReference>
<comment type="similarity">
    <text evidence="2">Belongs to the ustYa family.</text>
</comment>
<protein>
    <recommendedName>
        <fullName evidence="6">Tat pathway signal sequence</fullName>
    </recommendedName>
</protein>
<gene>
    <name evidence="4" type="ORF">PV07_02399</name>
</gene>
<dbReference type="AlphaFoldDB" id="A0A0D2BDY4"/>
<name>A0A0D2BDY4_9EURO</name>
<dbReference type="EMBL" id="KN847040">
    <property type="protein sequence ID" value="KIW35717.1"/>
    <property type="molecule type" value="Genomic_DNA"/>
</dbReference>
<keyword evidence="5" id="KW-1185">Reference proteome</keyword>
<dbReference type="GeneID" id="27341593"/>
<dbReference type="GO" id="GO:0043386">
    <property type="term" value="P:mycotoxin biosynthetic process"/>
    <property type="evidence" value="ECO:0007669"/>
    <property type="project" value="InterPro"/>
</dbReference>
<dbReference type="OrthoDB" id="3687641at2759"/>
<accession>A0A0D2BDY4</accession>
<evidence type="ECO:0000313" key="5">
    <source>
        <dbReference type="Proteomes" id="UP000054466"/>
    </source>
</evidence>
<feature type="transmembrane region" description="Helical" evidence="3">
    <location>
        <begin position="61"/>
        <end position="85"/>
    </location>
</feature>
<keyword evidence="3" id="KW-1133">Transmembrane helix</keyword>
<reference evidence="4 5" key="1">
    <citation type="submission" date="2015-01" db="EMBL/GenBank/DDBJ databases">
        <title>The Genome Sequence of Cladophialophora immunda CBS83496.</title>
        <authorList>
            <consortium name="The Broad Institute Genomics Platform"/>
            <person name="Cuomo C."/>
            <person name="de Hoog S."/>
            <person name="Gorbushina A."/>
            <person name="Stielow B."/>
            <person name="Teixiera M."/>
            <person name="Abouelleil A."/>
            <person name="Chapman S.B."/>
            <person name="Priest M."/>
            <person name="Young S.K."/>
            <person name="Wortman J."/>
            <person name="Nusbaum C."/>
            <person name="Birren B."/>
        </authorList>
    </citation>
    <scope>NUCLEOTIDE SEQUENCE [LARGE SCALE GENOMIC DNA]</scope>
    <source>
        <strain evidence="4 5">CBS 83496</strain>
    </source>
</reference>
<dbReference type="HOGENOM" id="CLU_042941_2_0_1"/>
<keyword evidence="3" id="KW-0812">Transmembrane</keyword>
<keyword evidence="3" id="KW-0472">Membrane</keyword>
<dbReference type="VEuPathDB" id="FungiDB:PV07_02399"/>
<evidence type="ECO:0000256" key="2">
    <source>
        <dbReference type="ARBA" id="ARBA00035112"/>
    </source>
</evidence>
<comment type="pathway">
    <text evidence="1">Mycotoxin biosynthesis.</text>
</comment>
<evidence type="ECO:0008006" key="6">
    <source>
        <dbReference type="Google" id="ProtNLM"/>
    </source>
</evidence>
<sequence>MRLLESWRQQRQLWPLPLKVRTIGRSESPTSAAEPLIDKQEEEELRRWNPRSRKPLPNIQAALVHTLIFLSYSTILLFLGTIYTFGPNERRCAEALSTWSPAISAVEYELDTFKAAFNASTIYRSAPSPEVDAAWDAITNQPGITLSRDELVNELGKDPVYAVHLQQGGEELYTGFLEVFHQLHCVDMLRRYTHWDYYASTYPSFLDSADTLRSHLDHCIDVLRINLMCTSDVSVMTHHWIAEKKWPDPDFETRHKCRKFDAIVDWVNETPRKMYTMPTKPPDAVLFQPLLKHGH</sequence>
<dbReference type="PANTHER" id="PTHR33365:SF4">
    <property type="entry name" value="CYCLOCHLOROTINE BIOSYNTHESIS PROTEIN O"/>
    <property type="match status" value="1"/>
</dbReference>
<evidence type="ECO:0000313" key="4">
    <source>
        <dbReference type="EMBL" id="KIW35717.1"/>
    </source>
</evidence>